<name>E0I6D6_9BACL</name>
<dbReference type="Proteomes" id="UP000005387">
    <property type="component" value="Unassembled WGS sequence"/>
</dbReference>
<dbReference type="OrthoDB" id="2553908at2"/>
<dbReference type="AlphaFoldDB" id="E0I6D6"/>
<accession>E0I6D6</accession>
<proteinExistence type="predicted"/>
<dbReference type="EMBL" id="AEDD01000003">
    <property type="protein sequence ID" value="EFM11602.1"/>
    <property type="molecule type" value="Genomic_DNA"/>
</dbReference>
<reference evidence="1 2" key="1">
    <citation type="submission" date="2010-07" db="EMBL/GenBank/DDBJ databases">
        <title>The draft genome of Paenibacillus curdlanolyticus YK9.</title>
        <authorList>
            <consortium name="US DOE Joint Genome Institute (JGI-PGF)"/>
            <person name="Lucas S."/>
            <person name="Copeland A."/>
            <person name="Lapidus A."/>
            <person name="Cheng J.-F."/>
            <person name="Bruce D."/>
            <person name="Goodwin L."/>
            <person name="Pitluck S."/>
            <person name="Land M.L."/>
            <person name="Hauser L."/>
            <person name="Chang Y.-J."/>
            <person name="Jeffries C."/>
            <person name="Anderson I.J."/>
            <person name="Johnson E."/>
            <person name="Loganathan U."/>
            <person name="Mulhopadhyay B."/>
            <person name="Kyrpides N."/>
            <person name="Woyke T.J."/>
        </authorList>
    </citation>
    <scope>NUCLEOTIDE SEQUENCE [LARGE SCALE GENOMIC DNA]</scope>
    <source>
        <strain evidence="1 2">YK9</strain>
    </source>
</reference>
<dbReference type="RefSeq" id="WP_006037223.1">
    <property type="nucleotide sequence ID" value="NZ_AEDD01000003.1"/>
</dbReference>
<dbReference type="STRING" id="717606.PaecuDRAFT_1208"/>
<protein>
    <recommendedName>
        <fullName evidence="3">Butirosin biosynthesis protein H N-terminal domain-containing protein</fullName>
    </recommendedName>
</protein>
<evidence type="ECO:0000313" key="1">
    <source>
        <dbReference type="EMBL" id="EFM11602.1"/>
    </source>
</evidence>
<gene>
    <name evidence="1" type="ORF">PaecuDRAFT_1208</name>
</gene>
<dbReference type="eggNOG" id="ENOG50319Z9">
    <property type="taxonomic scope" value="Bacteria"/>
</dbReference>
<keyword evidence="2" id="KW-1185">Reference proteome</keyword>
<organism evidence="1 2">
    <name type="scientific">Paenibacillus curdlanolyticus YK9</name>
    <dbReference type="NCBI Taxonomy" id="717606"/>
    <lineage>
        <taxon>Bacteria</taxon>
        <taxon>Bacillati</taxon>
        <taxon>Bacillota</taxon>
        <taxon>Bacilli</taxon>
        <taxon>Bacillales</taxon>
        <taxon>Paenibacillaceae</taxon>
        <taxon>Paenibacillus</taxon>
    </lineage>
</organism>
<sequence length="335" mass="38998">MDIVKIDKFDQYLNCRKNQIFSYLAAKNLPVDLLLYNAYENSDDVYQNVFEKRIHRYLYLEKTLPEADLNLLGVSTFMYPTSSFDIVDELLPRLIDSHQVVFLYGAAWYLDYKQNTYQKVEIVHSIPAFAYEEKPEGRTYKIFDDVFDGVQRGQEFMHYDISHKVMKEYIENQGTEGGVNVLAKDRMTIFDFSTLREKEAKEAFQAKYANWLENFNDDFAVYTKIPGLLQDESIIQSFADAEAFHEIVFHLLSTLVGSRNHFLRFIQYTNPTSELIPVLQETVAAIEAVRFVANKFRFSGKLDVKRITDKANAAKAKETEFLELLNKQKYASVFA</sequence>
<evidence type="ECO:0000313" key="2">
    <source>
        <dbReference type="Proteomes" id="UP000005387"/>
    </source>
</evidence>
<evidence type="ECO:0008006" key="3">
    <source>
        <dbReference type="Google" id="ProtNLM"/>
    </source>
</evidence>